<dbReference type="Pfam" id="PF12804">
    <property type="entry name" value="NTP_transf_3"/>
    <property type="match status" value="1"/>
</dbReference>
<evidence type="ECO:0000313" key="3">
    <source>
        <dbReference type="Proteomes" id="UP000423396"/>
    </source>
</evidence>
<dbReference type="RefSeq" id="WP_156007207.1">
    <property type="nucleotide sequence ID" value="NZ_CP045483.1"/>
</dbReference>
<dbReference type="SUPFAM" id="SSF53448">
    <property type="entry name" value="Nucleotide-diphospho-sugar transferases"/>
    <property type="match status" value="1"/>
</dbReference>
<organism evidence="2 3">
    <name type="scientific">Stygiolobus azoricus</name>
    <dbReference type="NCBI Taxonomy" id="41675"/>
    <lineage>
        <taxon>Archaea</taxon>
        <taxon>Thermoproteota</taxon>
        <taxon>Thermoprotei</taxon>
        <taxon>Sulfolobales</taxon>
        <taxon>Sulfolobaceae</taxon>
        <taxon>Stygiolobus</taxon>
    </lineage>
</organism>
<keyword evidence="2" id="KW-0808">Transferase</keyword>
<proteinExistence type="predicted"/>
<evidence type="ECO:0000313" key="2">
    <source>
        <dbReference type="EMBL" id="QGR19925.1"/>
    </source>
</evidence>
<dbReference type="GeneID" id="42799001"/>
<dbReference type="AlphaFoldDB" id="A0A650CQC2"/>
<dbReference type="Proteomes" id="UP000423396">
    <property type="component" value="Chromosome"/>
</dbReference>
<dbReference type="InterPro" id="IPR025877">
    <property type="entry name" value="MobA-like_NTP_Trfase"/>
</dbReference>
<feature type="domain" description="MobA-like NTP transferase" evidence="1">
    <location>
        <begin position="5"/>
        <end position="157"/>
    </location>
</feature>
<dbReference type="PANTHER" id="PTHR43777:SF1">
    <property type="entry name" value="MOLYBDENUM COFACTOR CYTIDYLYLTRANSFERASE"/>
    <property type="match status" value="1"/>
</dbReference>
<gene>
    <name evidence="2" type="ORF">D1868_07980</name>
</gene>
<dbReference type="InterPro" id="IPR029044">
    <property type="entry name" value="Nucleotide-diphossugar_trans"/>
</dbReference>
<evidence type="ECO:0000259" key="1">
    <source>
        <dbReference type="Pfam" id="PF12804"/>
    </source>
</evidence>
<dbReference type="OrthoDB" id="28434at2157"/>
<dbReference type="PANTHER" id="PTHR43777">
    <property type="entry name" value="MOLYBDENUM COFACTOR CYTIDYLYLTRANSFERASE"/>
    <property type="match status" value="1"/>
</dbReference>
<dbReference type="GO" id="GO:0016779">
    <property type="term" value="F:nucleotidyltransferase activity"/>
    <property type="evidence" value="ECO:0007669"/>
    <property type="project" value="UniProtKB-ARBA"/>
</dbReference>
<sequence>MRIGAVILAAGEANRFGSNKLIKEVYGVPIIRRVVSAVEGIDKVIVVGKYYQELMRILEDQVVLYNPYWSKGMSTSLKLGIRFFQDYDGVIVLLGDMPFITRDTVNRIIQSFTVDCDIVVPTHKGVRGNPVLLHKRTFPLIMNLEGDIGARAIMDKVKKICYVESGEEVLIDVDTPSDLTSKKHP</sequence>
<dbReference type="CDD" id="cd04182">
    <property type="entry name" value="GT_2_like_f"/>
    <property type="match status" value="1"/>
</dbReference>
<dbReference type="EMBL" id="CP045483">
    <property type="protein sequence ID" value="QGR19925.1"/>
    <property type="molecule type" value="Genomic_DNA"/>
</dbReference>
<accession>A0A650CQC2</accession>
<name>A0A650CQC2_9CREN</name>
<dbReference type="Gene3D" id="3.90.550.10">
    <property type="entry name" value="Spore Coat Polysaccharide Biosynthesis Protein SpsA, Chain A"/>
    <property type="match status" value="1"/>
</dbReference>
<keyword evidence="3" id="KW-1185">Reference proteome</keyword>
<dbReference type="KEGG" id="sazo:D1868_07980"/>
<reference evidence="2 3" key="1">
    <citation type="submission" date="2019-10" db="EMBL/GenBank/DDBJ databases">
        <title>Genome Sequences from Six Type Strain Members of the Archaeal Family Sulfolobaceae: Acidianus ambivalens, Acidianus infernus, Metallosphaera prunae, Stygiolobus azoricus, Sulfolobus metallicus, and Sulfurisphaera ohwakuensis.</title>
        <authorList>
            <person name="Counts J.A."/>
            <person name="Kelly R.M."/>
        </authorList>
    </citation>
    <scope>NUCLEOTIDE SEQUENCE [LARGE SCALE GENOMIC DNA]</scope>
    <source>
        <strain evidence="2 3">FC6</strain>
    </source>
</reference>
<protein>
    <submittedName>
        <fullName evidence="2">NTP transferase domain-containing protein</fullName>
    </submittedName>
</protein>